<sequence length="230" mass="25130">MNTLTSAPLAPLLNYLFELADNMAHPTNEAFRTLSDQDQTRLLQSKTDYIALYSQLKHVPLAVSRETGKLLYMLARSSRARNIIEFGTSFGLSTLHLAAAVRDNGGGRIITSEFEPGKIALARNHFADAGVSDLIEVRAGDAIDTLSCDLPASIDMLVLDGAKAIYPEILQQVQPYLRAGAVIVADDADFSPEYLERVHGSSNFISLPFHDGVEVSIWLGSQERLLRADA</sequence>
<evidence type="ECO:0000313" key="5">
    <source>
        <dbReference type="Proteomes" id="UP000193104"/>
    </source>
</evidence>
<dbReference type="RefSeq" id="WP_128599740.1">
    <property type="nucleotide sequence ID" value="NZ_MLFS01000005.1"/>
</dbReference>
<evidence type="ECO:0000313" key="4">
    <source>
        <dbReference type="EMBL" id="ORM74701.1"/>
    </source>
</evidence>
<evidence type="ECO:0000256" key="2">
    <source>
        <dbReference type="ARBA" id="ARBA00022679"/>
    </source>
</evidence>
<dbReference type="EMBL" id="MLFS01000005">
    <property type="protein sequence ID" value="ORM74701.1"/>
    <property type="molecule type" value="Genomic_DNA"/>
</dbReference>
<dbReference type="STRING" id="1076551.HA48_03130"/>
<dbReference type="InterPro" id="IPR029063">
    <property type="entry name" value="SAM-dependent_MTases_sf"/>
</dbReference>
<organism evidence="4 5">
    <name type="scientific">Pantoea wallisii</name>
    <dbReference type="NCBI Taxonomy" id="1076551"/>
    <lineage>
        <taxon>Bacteria</taxon>
        <taxon>Pseudomonadati</taxon>
        <taxon>Pseudomonadota</taxon>
        <taxon>Gammaproteobacteria</taxon>
        <taxon>Enterobacterales</taxon>
        <taxon>Erwiniaceae</taxon>
        <taxon>Pantoea</taxon>
    </lineage>
</organism>
<dbReference type="GO" id="GO:0008171">
    <property type="term" value="F:O-methyltransferase activity"/>
    <property type="evidence" value="ECO:0007669"/>
    <property type="project" value="InterPro"/>
</dbReference>
<gene>
    <name evidence="4" type="ORF">HA48_03130</name>
</gene>
<accession>A0A1X1DDX1</accession>
<keyword evidence="5" id="KW-1185">Reference proteome</keyword>
<dbReference type="AlphaFoldDB" id="A0A1X1DDX1"/>
<keyword evidence="2 4" id="KW-0808">Transferase</keyword>
<protein>
    <submittedName>
        <fullName evidence="4">Methyltransferase</fullName>
    </submittedName>
</protein>
<dbReference type="PROSITE" id="PS51682">
    <property type="entry name" value="SAM_OMT_I"/>
    <property type="match status" value="1"/>
</dbReference>
<reference evidence="4 5" key="1">
    <citation type="journal article" date="2017" name="Antonie Van Leeuwenhoek">
        <title>Phylogenomic resolution of the bacterial genus Pantoea and its relationship with Erwinia and Tatumella.</title>
        <authorList>
            <person name="Palmer M."/>
            <person name="Steenkamp E.T."/>
            <person name="Coetzee M.P."/>
            <person name="Chan W.Y."/>
            <person name="van Zyl E."/>
            <person name="De Maayer P."/>
            <person name="Coutinho T.A."/>
            <person name="Blom J."/>
            <person name="Smits T.H."/>
            <person name="Duffy B."/>
            <person name="Venter S.N."/>
        </authorList>
    </citation>
    <scope>NUCLEOTIDE SEQUENCE [LARGE SCALE GENOMIC DNA]</scope>
    <source>
        <strain evidence="4 5">LMG 26277</strain>
    </source>
</reference>
<dbReference type="PANTHER" id="PTHR43167:SF1">
    <property type="entry name" value="PUTATIVE (AFU_ORTHOLOGUE AFUA_6G01830)-RELATED"/>
    <property type="match status" value="1"/>
</dbReference>
<keyword evidence="3" id="KW-0949">S-adenosyl-L-methionine</keyword>
<keyword evidence="1 4" id="KW-0489">Methyltransferase</keyword>
<dbReference type="Gene3D" id="3.40.50.150">
    <property type="entry name" value="Vaccinia Virus protein VP39"/>
    <property type="match status" value="1"/>
</dbReference>
<dbReference type="PANTHER" id="PTHR43167">
    <property type="entry name" value="PUTATIVE (AFU_ORTHOLOGUE AFUA_6G01830)-RELATED"/>
    <property type="match status" value="1"/>
</dbReference>
<dbReference type="GO" id="GO:0032259">
    <property type="term" value="P:methylation"/>
    <property type="evidence" value="ECO:0007669"/>
    <property type="project" value="UniProtKB-KW"/>
</dbReference>
<dbReference type="InterPro" id="IPR002935">
    <property type="entry name" value="SAM_O-MeTrfase"/>
</dbReference>
<dbReference type="SUPFAM" id="SSF53335">
    <property type="entry name" value="S-adenosyl-L-methionine-dependent methyltransferases"/>
    <property type="match status" value="1"/>
</dbReference>
<dbReference type="Proteomes" id="UP000193104">
    <property type="component" value="Unassembled WGS sequence"/>
</dbReference>
<dbReference type="Pfam" id="PF01596">
    <property type="entry name" value="Methyltransf_3"/>
    <property type="match status" value="1"/>
</dbReference>
<dbReference type="OrthoDB" id="9799672at2"/>
<evidence type="ECO:0000256" key="3">
    <source>
        <dbReference type="ARBA" id="ARBA00022691"/>
    </source>
</evidence>
<evidence type="ECO:0000256" key="1">
    <source>
        <dbReference type="ARBA" id="ARBA00022603"/>
    </source>
</evidence>
<proteinExistence type="predicted"/>
<name>A0A1X1DDX1_9GAMM</name>
<comment type="caution">
    <text evidence="4">The sequence shown here is derived from an EMBL/GenBank/DDBJ whole genome shotgun (WGS) entry which is preliminary data.</text>
</comment>